<sequence length="86" mass="9731">MSTMEATLTRPVEAPPRDEDELVHIFCTPCKRQAMRRARRPVPYCGKQMPPRPLRDDNGSLPVCVVCMELARSGPCPRCGMQARFD</sequence>
<organism evidence="1">
    <name type="scientific">Arthrobacter saudimassiliensis</name>
    <dbReference type="NCBI Taxonomy" id="1461584"/>
    <lineage>
        <taxon>Bacteria</taxon>
        <taxon>Bacillati</taxon>
        <taxon>Actinomycetota</taxon>
        <taxon>Actinomycetes</taxon>
        <taxon>Micrococcales</taxon>
        <taxon>Micrococcaceae</taxon>
        <taxon>Arthrobacter</taxon>
    </lineage>
</organism>
<evidence type="ECO:0000313" key="1">
    <source>
        <dbReference type="EMBL" id="CEA09762.1"/>
    </source>
</evidence>
<reference evidence="1" key="1">
    <citation type="submission" date="2014-07" db="EMBL/GenBank/DDBJ databases">
        <authorList>
            <person name="Urmite Genomes Urmite Genomes"/>
        </authorList>
    </citation>
    <scope>NUCLEOTIDE SEQUENCE</scope>
    <source>
        <strain evidence="1">11W110_air</strain>
    </source>
</reference>
<dbReference type="EMBL" id="LN483072">
    <property type="protein sequence ID" value="CEA09762.1"/>
    <property type="molecule type" value="Genomic_DNA"/>
</dbReference>
<gene>
    <name evidence="1" type="ORF">BN1051_03135</name>
</gene>
<accession>A0A078MWD1</accession>
<protein>
    <submittedName>
        <fullName evidence="1">Uncharacterized protein</fullName>
    </submittedName>
</protein>
<proteinExistence type="predicted"/>
<dbReference type="PATRIC" id="fig|1461584.3.peg.3108"/>
<dbReference type="AlphaFoldDB" id="A0A078MWD1"/>
<name>A0A078MWD1_9MICC</name>